<evidence type="ECO:0000256" key="8">
    <source>
        <dbReference type="SAM" id="Phobius"/>
    </source>
</evidence>
<evidence type="ECO:0000256" key="1">
    <source>
        <dbReference type="ARBA" id="ARBA00004571"/>
    </source>
</evidence>
<protein>
    <submittedName>
        <fullName evidence="10">SusC/RagA family TonB-linked outer membrane protein</fullName>
    </submittedName>
</protein>
<evidence type="ECO:0000256" key="3">
    <source>
        <dbReference type="ARBA" id="ARBA00022452"/>
    </source>
</evidence>
<dbReference type="AlphaFoldDB" id="A0A4Q6XR38"/>
<sequence>MVTQSLTYSMYNINYMIKIRNKIKSRDGYGLCLLLYIVCFSSLPILSYSQKQIVTGIVKSEGTREPIPNVSVELRESQLRSITDDRGIFIINSPVESGDLKLSHVGYEQTTVKFDSVKDTLFVIMKSIENLIDNVEIVSTGYYDIPKERATGSFSFLTNEDLNRFPATNILDRIDGMVNALTMDRSHLNGERTVEPKLRLRGLSTIESDSEPLIILDGFPYEEGLSSINPSDIENITILKDAAAASIWGARAGNGVLVISTKKGKFNQRTQLTHSTVFQFQSKPDLFYDPNYLPSSAVLDIEEEMFARNNYRERNQTPIPLYTEWLIKNREGAIDDTELSKIRYQFEHTDTRAESLKHFYRTGLNRHHDVALSGGGAGYSFRSGASYDSNRSFMKGNMYTRWNANMQGTVKWSDRWSITPAIWYTQQKQQESRVRYSSFTDGGISVVPYYRFMDEQGNALPVVNGLRYAYQESALDAGLLDWMYRPVDELGLTNSYNTEAELRLQLGTAFHITNTLRWNTFYQFLSVETGGSVLYNKDSYHVRNMVNRFTQGDLAQIIPYGDMRIENGRGKNRSHNIRTQVDGNNTWGDDHHLAYLVGAELMDRSTNSSPAIHIYDYDPELLLGRTNFDYTKRYTTRPTGSSLIAQGSGNFSQKNYRFLSYYSNASYDYKEKYLLSGSVRWDASNIYGVKTNQKGVPLWSLGAAWHLGKETFFKTDDINQLKLRMTYGSSGNTNPNVSTYPIISYDINGITNLQYASLRSVGNPSLRWEKVNTFNLGMDIAVFNNRVSGSLEYYRKKSEDLIGVTLMDPTTGIIEDALPAIVNRVNYANLKTEGWDITLNSQNVKGVFNWNSRLQFALVKNEVTNYETNEMTTTLLFLSQPTPVLGRSLDAIFAYPWNGLNSEGKPIIYRNGEISSDYIDYYNTYAIPDLVYVGDRVPPLTTNLMNTFQWRKFQLSVNLSWKSGYYFQRSTMSNMGEINGNYHRDYFNRWTKPGDEQWTDVLPRAEVSDQEVSAISTMHANSEALWEKGDHLRIRDAVLGYSFDSLHKWARRINTSFSVSNIGILWRKNKYRLDPDFPNATYPPPRIFALSINVDF</sequence>
<dbReference type="Proteomes" id="UP000292855">
    <property type="component" value="Unassembled WGS sequence"/>
</dbReference>
<dbReference type="SUPFAM" id="SSF56935">
    <property type="entry name" value="Porins"/>
    <property type="match status" value="1"/>
</dbReference>
<evidence type="ECO:0000256" key="7">
    <source>
        <dbReference type="PROSITE-ProRule" id="PRU01360"/>
    </source>
</evidence>
<dbReference type="Gene3D" id="2.60.40.1120">
    <property type="entry name" value="Carboxypeptidase-like, regulatory domain"/>
    <property type="match status" value="1"/>
</dbReference>
<dbReference type="PROSITE" id="PS52016">
    <property type="entry name" value="TONB_DEPENDENT_REC_3"/>
    <property type="match status" value="1"/>
</dbReference>
<reference evidence="10 11" key="1">
    <citation type="submission" date="2019-02" db="EMBL/GenBank/DDBJ databases">
        <authorList>
            <person name="Li Y."/>
        </authorList>
    </citation>
    <scope>NUCLEOTIDE SEQUENCE [LARGE SCALE GENOMIC DNA]</scope>
    <source>
        <strain evidence="10 11">30C10-4-7</strain>
    </source>
</reference>
<organism evidence="10 11">
    <name type="scientific">Sphingobacterium corticibacterium</name>
    <dbReference type="NCBI Taxonomy" id="2484746"/>
    <lineage>
        <taxon>Bacteria</taxon>
        <taxon>Pseudomonadati</taxon>
        <taxon>Bacteroidota</taxon>
        <taxon>Sphingobacteriia</taxon>
        <taxon>Sphingobacteriales</taxon>
        <taxon>Sphingobacteriaceae</taxon>
        <taxon>Sphingobacterium</taxon>
    </lineage>
</organism>
<keyword evidence="6 7" id="KW-0998">Cell outer membrane</keyword>
<dbReference type="GO" id="GO:0009279">
    <property type="term" value="C:cell outer membrane"/>
    <property type="evidence" value="ECO:0007669"/>
    <property type="project" value="UniProtKB-SubCell"/>
</dbReference>
<dbReference type="OrthoDB" id="9768177at2"/>
<dbReference type="InterPro" id="IPR039426">
    <property type="entry name" value="TonB-dep_rcpt-like"/>
</dbReference>
<dbReference type="Pfam" id="PF13715">
    <property type="entry name" value="CarbopepD_reg_2"/>
    <property type="match status" value="1"/>
</dbReference>
<keyword evidence="8" id="KW-1133">Transmembrane helix</keyword>
<comment type="subcellular location">
    <subcellularLocation>
        <location evidence="1 7">Cell outer membrane</location>
        <topology evidence="1 7">Multi-pass membrane protein</topology>
    </subcellularLocation>
</comment>
<keyword evidence="2 7" id="KW-0813">Transport</keyword>
<dbReference type="InterPro" id="IPR008969">
    <property type="entry name" value="CarboxyPept-like_regulatory"/>
</dbReference>
<comment type="similarity">
    <text evidence="7">Belongs to the TonB-dependent receptor family.</text>
</comment>
<dbReference type="InterPro" id="IPR036942">
    <property type="entry name" value="Beta-barrel_TonB_sf"/>
</dbReference>
<dbReference type="Gene3D" id="2.40.170.20">
    <property type="entry name" value="TonB-dependent receptor, beta-barrel domain"/>
    <property type="match status" value="1"/>
</dbReference>
<evidence type="ECO:0000259" key="9">
    <source>
        <dbReference type="Pfam" id="PF07715"/>
    </source>
</evidence>
<evidence type="ECO:0000256" key="6">
    <source>
        <dbReference type="ARBA" id="ARBA00023237"/>
    </source>
</evidence>
<gene>
    <name evidence="10" type="ORF">EWE74_16540</name>
</gene>
<dbReference type="NCBIfam" id="TIGR04057">
    <property type="entry name" value="SusC_RagA_signa"/>
    <property type="match status" value="1"/>
</dbReference>
<accession>A0A4Q6XR38</accession>
<keyword evidence="3 7" id="KW-1134">Transmembrane beta strand</keyword>
<evidence type="ECO:0000313" key="10">
    <source>
        <dbReference type="EMBL" id="RZF58927.1"/>
    </source>
</evidence>
<feature type="domain" description="TonB-dependent receptor plug" evidence="9">
    <location>
        <begin position="147"/>
        <end position="256"/>
    </location>
</feature>
<dbReference type="InterPro" id="IPR012910">
    <property type="entry name" value="Plug_dom"/>
</dbReference>
<keyword evidence="4 7" id="KW-0812">Transmembrane</keyword>
<comment type="caution">
    <text evidence="10">The sequence shown here is derived from an EMBL/GenBank/DDBJ whole genome shotgun (WGS) entry which is preliminary data.</text>
</comment>
<dbReference type="SUPFAM" id="SSF49464">
    <property type="entry name" value="Carboxypeptidase regulatory domain-like"/>
    <property type="match status" value="1"/>
</dbReference>
<name>A0A4Q6XR38_9SPHI</name>
<dbReference type="InterPro" id="IPR037066">
    <property type="entry name" value="Plug_dom_sf"/>
</dbReference>
<evidence type="ECO:0000256" key="2">
    <source>
        <dbReference type="ARBA" id="ARBA00022448"/>
    </source>
</evidence>
<proteinExistence type="inferred from homology"/>
<dbReference type="EMBL" id="SGIT01000003">
    <property type="protein sequence ID" value="RZF58927.1"/>
    <property type="molecule type" value="Genomic_DNA"/>
</dbReference>
<keyword evidence="5 7" id="KW-0472">Membrane</keyword>
<dbReference type="Pfam" id="PF07715">
    <property type="entry name" value="Plug"/>
    <property type="match status" value="1"/>
</dbReference>
<evidence type="ECO:0000313" key="11">
    <source>
        <dbReference type="Proteomes" id="UP000292855"/>
    </source>
</evidence>
<dbReference type="InterPro" id="IPR023996">
    <property type="entry name" value="TonB-dep_OMP_SusC/RagA"/>
</dbReference>
<keyword evidence="11" id="KW-1185">Reference proteome</keyword>
<dbReference type="InterPro" id="IPR023997">
    <property type="entry name" value="TonB-dep_OMP_SusC/RagA_CS"/>
</dbReference>
<dbReference type="Gene3D" id="2.170.130.10">
    <property type="entry name" value="TonB-dependent receptor, plug domain"/>
    <property type="match status" value="1"/>
</dbReference>
<dbReference type="NCBIfam" id="TIGR04056">
    <property type="entry name" value="OMP_RagA_SusC"/>
    <property type="match status" value="1"/>
</dbReference>
<evidence type="ECO:0000256" key="4">
    <source>
        <dbReference type="ARBA" id="ARBA00022692"/>
    </source>
</evidence>
<evidence type="ECO:0000256" key="5">
    <source>
        <dbReference type="ARBA" id="ARBA00023136"/>
    </source>
</evidence>
<feature type="transmembrane region" description="Helical" evidence="8">
    <location>
        <begin position="28"/>
        <end position="48"/>
    </location>
</feature>